<evidence type="ECO:0000256" key="2">
    <source>
        <dbReference type="ARBA" id="ARBA00023054"/>
    </source>
</evidence>
<keyword evidence="2 3" id="KW-0175">Coiled coil</keyword>
<name>A0A1D1Z3F7_9ARAE</name>
<evidence type="ECO:0000256" key="1">
    <source>
        <dbReference type="ARBA" id="ARBA00005485"/>
    </source>
</evidence>
<feature type="non-terminal residue" evidence="4">
    <location>
        <position position="1"/>
    </location>
</feature>
<gene>
    <name evidence="4" type="primary">At1g75720_0</name>
    <name evidence="4" type="ORF">g.13762</name>
</gene>
<evidence type="ECO:0000256" key="3">
    <source>
        <dbReference type="SAM" id="Coils"/>
    </source>
</evidence>
<protein>
    <submittedName>
        <fullName evidence="4">WEB family protein At1g75720</fullName>
    </submittedName>
</protein>
<dbReference type="GO" id="GO:0009904">
    <property type="term" value="P:chloroplast accumulation movement"/>
    <property type="evidence" value="ECO:0007669"/>
    <property type="project" value="TreeGrafter"/>
</dbReference>
<feature type="coiled-coil region" evidence="3">
    <location>
        <begin position="120"/>
        <end position="168"/>
    </location>
</feature>
<dbReference type="GO" id="GO:0005829">
    <property type="term" value="C:cytosol"/>
    <property type="evidence" value="ECO:0007669"/>
    <property type="project" value="TreeGrafter"/>
</dbReference>
<evidence type="ECO:0000313" key="4">
    <source>
        <dbReference type="EMBL" id="JAT61396.1"/>
    </source>
</evidence>
<dbReference type="GO" id="GO:0009903">
    <property type="term" value="P:chloroplast avoidance movement"/>
    <property type="evidence" value="ECO:0007669"/>
    <property type="project" value="TreeGrafter"/>
</dbReference>
<dbReference type="PANTHER" id="PTHR32054:SF9">
    <property type="entry name" value="OS04G0116200 PROTEIN"/>
    <property type="match status" value="1"/>
</dbReference>
<dbReference type="PANTHER" id="PTHR32054">
    <property type="entry name" value="HEAVY CHAIN, PUTATIVE, EXPRESSED-RELATED-RELATED"/>
    <property type="match status" value="1"/>
</dbReference>
<organism evidence="4">
    <name type="scientific">Anthurium amnicola</name>
    <dbReference type="NCBI Taxonomy" id="1678845"/>
    <lineage>
        <taxon>Eukaryota</taxon>
        <taxon>Viridiplantae</taxon>
        <taxon>Streptophyta</taxon>
        <taxon>Embryophyta</taxon>
        <taxon>Tracheophyta</taxon>
        <taxon>Spermatophyta</taxon>
        <taxon>Magnoliopsida</taxon>
        <taxon>Liliopsida</taxon>
        <taxon>Araceae</taxon>
        <taxon>Pothoideae</taxon>
        <taxon>Potheae</taxon>
        <taxon>Anthurium</taxon>
    </lineage>
</organism>
<sequence>GLPLRIHKIPHSLPPSSSHHHHHSPFHAPLSLISQEQVFSSALERRRGETREITSGMGSEDGGIVLVGRAEIDTSAPFRSVKEAVMLFGERVLAGEVYANKLNEMRAAARKNEQGLSFRVGSIVAELEETKQSLEKAKEESLVMAHSLSSLQEELQKTKEELHQLKRCQSDKRAIEDSSEIEDIKFVENADQVQAETTSADGRPEVQKRRYVKFANPPSLAQVMTLEAPQALERQFSVDDKATAPTKKKKKKPLIAVLGGIFSKKKGHQEVASPKARGHQL</sequence>
<accession>A0A1D1Z3F7</accession>
<proteinExistence type="inferred from homology"/>
<comment type="similarity">
    <text evidence="1">Belongs to the WEB family.</text>
</comment>
<reference evidence="4" key="1">
    <citation type="submission" date="2015-07" db="EMBL/GenBank/DDBJ databases">
        <title>Transcriptome Assembly of Anthurium amnicola.</title>
        <authorList>
            <person name="Suzuki J."/>
        </authorList>
    </citation>
    <scope>NUCLEOTIDE SEQUENCE</scope>
</reference>
<dbReference type="AlphaFoldDB" id="A0A1D1Z3F7"/>
<dbReference type="EMBL" id="GDJX01006540">
    <property type="protein sequence ID" value="JAT61396.1"/>
    <property type="molecule type" value="Transcribed_RNA"/>
</dbReference>